<dbReference type="Proteomes" id="UP001517247">
    <property type="component" value="Unassembled WGS sequence"/>
</dbReference>
<proteinExistence type="predicted"/>
<feature type="region of interest" description="Disordered" evidence="1">
    <location>
        <begin position="49"/>
        <end position="129"/>
    </location>
</feature>
<comment type="caution">
    <text evidence="2">The sequence shown here is derived from an EMBL/GenBank/DDBJ whole genome shotgun (WGS) entry which is preliminary data.</text>
</comment>
<keyword evidence="3" id="KW-1185">Reference proteome</keyword>
<feature type="compositionally biased region" description="Basic and acidic residues" evidence="1">
    <location>
        <begin position="49"/>
        <end position="115"/>
    </location>
</feature>
<evidence type="ECO:0000256" key="1">
    <source>
        <dbReference type="SAM" id="MobiDB-lite"/>
    </source>
</evidence>
<evidence type="ECO:0000313" key="2">
    <source>
        <dbReference type="EMBL" id="MFN0254502.1"/>
    </source>
</evidence>
<evidence type="ECO:0000313" key="3">
    <source>
        <dbReference type="Proteomes" id="UP001517247"/>
    </source>
</evidence>
<dbReference type="RefSeq" id="WP_138721651.1">
    <property type="nucleotide sequence ID" value="NZ_SSHJ02000001.1"/>
</dbReference>
<accession>A0ABW9J5F7</accession>
<protein>
    <submittedName>
        <fullName evidence="2">Uncharacterized protein</fullName>
    </submittedName>
</protein>
<organism evidence="2 3">
    <name type="scientific">Pedobacter ureilyticus</name>
    <dbReference type="NCBI Taxonomy" id="1393051"/>
    <lineage>
        <taxon>Bacteria</taxon>
        <taxon>Pseudomonadati</taxon>
        <taxon>Bacteroidota</taxon>
        <taxon>Sphingobacteriia</taxon>
        <taxon>Sphingobacteriales</taxon>
        <taxon>Sphingobacteriaceae</taxon>
        <taxon>Pedobacter</taxon>
    </lineage>
</organism>
<gene>
    <name evidence="2" type="ORF">E6A44_002910</name>
</gene>
<dbReference type="EMBL" id="SSHJ02000001">
    <property type="protein sequence ID" value="MFN0254502.1"/>
    <property type="molecule type" value="Genomic_DNA"/>
</dbReference>
<reference evidence="2 3" key="1">
    <citation type="submission" date="2024-12" db="EMBL/GenBank/DDBJ databases">
        <authorList>
            <person name="Hu S."/>
        </authorList>
    </citation>
    <scope>NUCLEOTIDE SEQUENCE [LARGE SCALE GENOMIC DNA]</scope>
    <source>
        <strain evidence="2 3">THG-T11</strain>
    </source>
</reference>
<name>A0ABW9J5F7_9SPHI</name>
<sequence>MVKRFRVVTIALLGANNVMKKHGEIVTKEDLTGSIDELLTEGFIEEVKETSADKKAEAERLEKEQADKDAADARAKEEAQKIEADKKAEAERLEKEQADKDAADAKAKEGDKKETPASNPLVDKLKNNK</sequence>